<evidence type="ECO:0000256" key="7">
    <source>
        <dbReference type="ARBA" id="ARBA00023235"/>
    </source>
</evidence>
<keyword evidence="7" id="KW-0413">Isomerase</keyword>
<keyword evidence="4" id="KW-0125">Carotenoid biosynthesis</keyword>
<keyword evidence="5 9" id="KW-1133">Transmembrane helix</keyword>
<dbReference type="NCBIfam" id="TIGR03462">
    <property type="entry name" value="CarR_dom_SF"/>
    <property type="match status" value="1"/>
</dbReference>
<feature type="region of interest" description="Disordered" evidence="8">
    <location>
        <begin position="108"/>
        <end position="133"/>
    </location>
</feature>
<dbReference type="RefSeq" id="WP_188804303.1">
    <property type="nucleotide sequence ID" value="NZ_BAAAOU010000001.1"/>
</dbReference>
<evidence type="ECO:0000256" key="3">
    <source>
        <dbReference type="ARBA" id="ARBA00022692"/>
    </source>
</evidence>
<comment type="pathway">
    <text evidence="2">Carotenoid biosynthesis.</text>
</comment>
<evidence type="ECO:0000256" key="6">
    <source>
        <dbReference type="ARBA" id="ARBA00023136"/>
    </source>
</evidence>
<keyword evidence="11" id="KW-1185">Reference proteome</keyword>
<dbReference type="InterPro" id="IPR017825">
    <property type="entry name" value="Lycopene_cyclase_dom"/>
</dbReference>
<sequence>MTAFLYLAALLVSTGCMALLDHRFRLVLWRAPRAGAITVAIGIAFFLAWDLAAIASQHYAAGQSAGMTGIMLAPELPLEEIVFITFLSYLTLVLRGLIVLVLRRAGRGGSTGSTLPDAGGPAPRPAAGQEVGE</sequence>
<dbReference type="EMBL" id="BMLQ01000002">
    <property type="protein sequence ID" value="GGO42039.1"/>
    <property type="molecule type" value="Genomic_DNA"/>
</dbReference>
<keyword evidence="3 9" id="KW-0812">Transmembrane</keyword>
<evidence type="ECO:0000256" key="8">
    <source>
        <dbReference type="SAM" id="MobiDB-lite"/>
    </source>
</evidence>
<evidence type="ECO:0000256" key="5">
    <source>
        <dbReference type="ARBA" id="ARBA00022989"/>
    </source>
</evidence>
<gene>
    <name evidence="10" type="ORF">GCM10010977_06890</name>
</gene>
<evidence type="ECO:0000256" key="1">
    <source>
        <dbReference type="ARBA" id="ARBA00004141"/>
    </source>
</evidence>
<organism evidence="10 11">
    <name type="scientific">Citricoccus zhacaiensis</name>
    <dbReference type="NCBI Taxonomy" id="489142"/>
    <lineage>
        <taxon>Bacteria</taxon>
        <taxon>Bacillati</taxon>
        <taxon>Actinomycetota</taxon>
        <taxon>Actinomycetes</taxon>
        <taxon>Micrococcales</taxon>
        <taxon>Micrococcaceae</taxon>
        <taxon>Citricoccus</taxon>
    </lineage>
</organism>
<protein>
    <submittedName>
        <fullName evidence="10">Lycopene cyclase</fullName>
    </submittedName>
</protein>
<evidence type="ECO:0000313" key="10">
    <source>
        <dbReference type="EMBL" id="GGO42039.1"/>
    </source>
</evidence>
<feature type="transmembrane region" description="Helical" evidence="9">
    <location>
        <begin position="82"/>
        <end position="102"/>
    </location>
</feature>
<evidence type="ECO:0000256" key="2">
    <source>
        <dbReference type="ARBA" id="ARBA00004829"/>
    </source>
</evidence>
<accession>A0ABQ2LTG1</accession>
<reference evidence="11" key="1">
    <citation type="journal article" date="2019" name="Int. J. Syst. Evol. Microbiol.">
        <title>The Global Catalogue of Microorganisms (GCM) 10K type strain sequencing project: providing services to taxonomists for standard genome sequencing and annotation.</title>
        <authorList>
            <consortium name="The Broad Institute Genomics Platform"/>
            <consortium name="The Broad Institute Genome Sequencing Center for Infectious Disease"/>
            <person name="Wu L."/>
            <person name="Ma J."/>
        </authorList>
    </citation>
    <scope>NUCLEOTIDE SEQUENCE [LARGE SCALE GENOMIC DNA]</scope>
    <source>
        <strain evidence="11">CGMCC 1.7064</strain>
    </source>
</reference>
<evidence type="ECO:0000256" key="9">
    <source>
        <dbReference type="SAM" id="Phobius"/>
    </source>
</evidence>
<proteinExistence type="predicted"/>
<evidence type="ECO:0000313" key="11">
    <source>
        <dbReference type="Proteomes" id="UP000642509"/>
    </source>
</evidence>
<comment type="caution">
    <text evidence="10">The sequence shown here is derived from an EMBL/GenBank/DDBJ whole genome shotgun (WGS) entry which is preliminary data.</text>
</comment>
<comment type="subcellular location">
    <subcellularLocation>
        <location evidence="1">Membrane</location>
        <topology evidence="1">Multi-pass membrane protein</topology>
    </subcellularLocation>
</comment>
<name>A0ABQ2LTG1_9MICC</name>
<keyword evidence="6 9" id="KW-0472">Membrane</keyword>
<evidence type="ECO:0000256" key="4">
    <source>
        <dbReference type="ARBA" id="ARBA00022746"/>
    </source>
</evidence>
<feature type="compositionally biased region" description="Low complexity" evidence="8">
    <location>
        <begin position="112"/>
        <end position="133"/>
    </location>
</feature>
<dbReference type="Proteomes" id="UP000642509">
    <property type="component" value="Unassembled WGS sequence"/>
</dbReference>
<feature type="transmembrane region" description="Helical" evidence="9">
    <location>
        <begin position="34"/>
        <end position="52"/>
    </location>
</feature>